<feature type="chain" id="PRO_5013249709" description="N-acetylmuramoyl-L-alanine amidase" evidence="6">
    <location>
        <begin position="24"/>
        <end position="291"/>
    </location>
</feature>
<dbReference type="InterPro" id="IPR002502">
    <property type="entry name" value="Amidase_domain"/>
</dbReference>
<sequence length="291" mass="32928">MMKLKSVVGISLALSLLSGCAIHTTPHYVIDKSHQAQGKSQRIRFIVLHYTAENEAASLEILTKGNVSAHYLVPLADNQKIYQLVPENERAWHAGAGGFEGRQILNDTSIGIEIVNLGIAPEFRGQNAKMALEANNGYHPPHHYVDFTDLQIKKVAQLLQDIAARYEIEPTSIIGHSDMAPSRKIDPGAKFPWEKLYKQYGVGAWYDESDKQHFLIEGSFETATLPEIKQLFSDYGYQINDSNEWDKSSRDVIYAFQLHFRPQKINGMIDLETYAILKALNKKYVDRSSYK</sequence>
<dbReference type="SUPFAM" id="SSF47090">
    <property type="entry name" value="PGBD-like"/>
    <property type="match status" value="1"/>
</dbReference>
<protein>
    <recommendedName>
        <fullName evidence="3">N-acetylmuramoyl-L-alanine amidase</fullName>
        <ecNumber evidence="3">3.5.1.28</ecNumber>
    </recommendedName>
</protein>
<comment type="catalytic activity">
    <reaction evidence="1">
        <text>Hydrolyzes the link between N-acetylmuramoyl residues and L-amino acid residues in certain cell-wall glycopeptides.</text>
        <dbReference type="EC" id="3.5.1.28"/>
    </reaction>
</comment>
<keyword evidence="5" id="KW-0961">Cell wall biogenesis/degradation</keyword>
<evidence type="ECO:0000313" key="9">
    <source>
        <dbReference type="Proteomes" id="UP000188357"/>
    </source>
</evidence>
<dbReference type="AlphaFoldDB" id="A0A1R4GXV3"/>
<dbReference type="SUPFAM" id="SSF55846">
    <property type="entry name" value="N-acetylmuramoyl-L-alanine amidase-like"/>
    <property type="match status" value="1"/>
</dbReference>
<dbReference type="PANTHER" id="PTHR30417">
    <property type="entry name" value="N-ACETYLMURAMOYL-L-ALANINE AMIDASE AMID"/>
    <property type="match status" value="1"/>
</dbReference>
<dbReference type="Gene3D" id="1.10.101.10">
    <property type="entry name" value="PGBD-like superfamily/PGBD"/>
    <property type="match status" value="1"/>
</dbReference>
<dbReference type="EMBL" id="FUGE01000247">
    <property type="protein sequence ID" value="SJM73070.1"/>
    <property type="molecule type" value="Genomic_DNA"/>
</dbReference>
<feature type="signal peptide" evidence="6">
    <location>
        <begin position="1"/>
        <end position="23"/>
    </location>
</feature>
<dbReference type="InterPro" id="IPR036505">
    <property type="entry name" value="Amidase/PGRP_sf"/>
</dbReference>
<comment type="similarity">
    <text evidence="2">Belongs to the N-acetylmuramoyl-L-alanine amidase 2 family.</text>
</comment>
<dbReference type="EC" id="3.5.1.28" evidence="3"/>
<dbReference type="SMART" id="SM00644">
    <property type="entry name" value="Ami_2"/>
    <property type="match status" value="1"/>
</dbReference>
<dbReference type="STRING" id="1945521.A1232T_02272"/>
<dbReference type="InterPro" id="IPR036365">
    <property type="entry name" value="PGBD-like_sf"/>
</dbReference>
<name>A0A1R4GXV3_9GAMM</name>
<evidence type="ECO:0000259" key="7">
    <source>
        <dbReference type="SMART" id="SM00644"/>
    </source>
</evidence>
<feature type="domain" description="N-acetylmuramoyl-L-alanine amidase" evidence="7">
    <location>
        <begin position="31"/>
        <end position="188"/>
    </location>
</feature>
<gene>
    <name evidence="8" type="primary">amiD</name>
    <name evidence="8" type="ORF">A1232T_02272</name>
</gene>
<evidence type="ECO:0000256" key="6">
    <source>
        <dbReference type="SAM" id="SignalP"/>
    </source>
</evidence>
<dbReference type="PANTHER" id="PTHR30417:SF1">
    <property type="entry name" value="N-ACETYLMURAMOYL-L-ALANINE AMIDASE AMID"/>
    <property type="match status" value="1"/>
</dbReference>
<dbReference type="InterPro" id="IPR051206">
    <property type="entry name" value="NAMLAA_amidase_2"/>
</dbReference>
<dbReference type="Pfam" id="PF01510">
    <property type="entry name" value="Amidase_2"/>
    <property type="match status" value="1"/>
</dbReference>
<dbReference type="RefSeq" id="WP_208608080.1">
    <property type="nucleotide sequence ID" value="NZ_FUGE01000247.1"/>
</dbReference>
<evidence type="ECO:0000256" key="1">
    <source>
        <dbReference type="ARBA" id="ARBA00001561"/>
    </source>
</evidence>
<dbReference type="GO" id="GO:0071555">
    <property type="term" value="P:cell wall organization"/>
    <property type="evidence" value="ECO:0007669"/>
    <property type="project" value="UniProtKB-KW"/>
</dbReference>
<proteinExistence type="inferred from homology"/>
<dbReference type="Proteomes" id="UP000188357">
    <property type="component" value="Unassembled WGS sequence"/>
</dbReference>
<dbReference type="CDD" id="cd06583">
    <property type="entry name" value="PGRP"/>
    <property type="match status" value="1"/>
</dbReference>
<dbReference type="Gene3D" id="3.40.80.10">
    <property type="entry name" value="Peptidoglycan recognition protein-like"/>
    <property type="match status" value="1"/>
</dbReference>
<keyword evidence="9" id="KW-1185">Reference proteome</keyword>
<evidence type="ECO:0000256" key="3">
    <source>
        <dbReference type="ARBA" id="ARBA00011901"/>
    </source>
</evidence>
<evidence type="ECO:0000256" key="2">
    <source>
        <dbReference type="ARBA" id="ARBA00007553"/>
    </source>
</evidence>
<organism evidence="8 9">
    <name type="scientific">Psychrobacter piechaudii</name>
    <dbReference type="NCBI Taxonomy" id="1945521"/>
    <lineage>
        <taxon>Bacteria</taxon>
        <taxon>Pseudomonadati</taxon>
        <taxon>Pseudomonadota</taxon>
        <taxon>Gammaproteobacteria</taxon>
        <taxon>Moraxellales</taxon>
        <taxon>Moraxellaceae</taxon>
        <taxon>Psychrobacter</taxon>
    </lineage>
</organism>
<accession>A0A1R4GXV3</accession>
<keyword evidence="6" id="KW-0732">Signal</keyword>
<dbReference type="InterPro" id="IPR036366">
    <property type="entry name" value="PGBDSf"/>
</dbReference>
<evidence type="ECO:0000313" key="8">
    <source>
        <dbReference type="EMBL" id="SJM73070.1"/>
    </source>
</evidence>
<reference evidence="8 9" key="1">
    <citation type="submission" date="2017-02" db="EMBL/GenBank/DDBJ databases">
        <authorList>
            <person name="Peterson S.W."/>
        </authorList>
    </citation>
    <scope>NUCLEOTIDE SEQUENCE [LARGE SCALE GENOMIC DNA]</scope>
    <source>
        <strain evidence="8">Psychrobacter_piechaudii</strain>
    </source>
</reference>
<dbReference type="GO" id="GO:0009254">
    <property type="term" value="P:peptidoglycan turnover"/>
    <property type="evidence" value="ECO:0007669"/>
    <property type="project" value="TreeGrafter"/>
</dbReference>
<dbReference type="GO" id="GO:0008745">
    <property type="term" value="F:N-acetylmuramoyl-L-alanine amidase activity"/>
    <property type="evidence" value="ECO:0007669"/>
    <property type="project" value="UniProtKB-EC"/>
</dbReference>
<dbReference type="GO" id="GO:0009253">
    <property type="term" value="P:peptidoglycan catabolic process"/>
    <property type="evidence" value="ECO:0007669"/>
    <property type="project" value="InterPro"/>
</dbReference>
<evidence type="ECO:0000256" key="4">
    <source>
        <dbReference type="ARBA" id="ARBA00022801"/>
    </source>
</evidence>
<dbReference type="PROSITE" id="PS51257">
    <property type="entry name" value="PROKAR_LIPOPROTEIN"/>
    <property type="match status" value="1"/>
</dbReference>
<dbReference type="FunFam" id="3.40.80.10:FF:000003">
    <property type="entry name" value="N-acetylmuramoyl-L-alanine amidase"/>
    <property type="match status" value="1"/>
</dbReference>
<evidence type="ECO:0000256" key="5">
    <source>
        <dbReference type="ARBA" id="ARBA00023316"/>
    </source>
</evidence>
<keyword evidence="4 8" id="KW-0378">Hydrolase</keyword>